<gene>
    <name evidence="1" type="ORF">CLIB1423_03S07954</name>
</gene>
<reference evidence="1" key="1">
    <citation type="submission" date="2022-03" db="EMBL/GenBank/DDBJ databases">
        <authorList>
            <person name="Legras J.-L."/>
            <person name="Devillers H."/>
            <person name="Grondin C."/>
        </authorList>
    </citation>
    <scope>NUCLEOTIDE SEQUENCE</scope>
    <source>
        <strain evidence="1">CLIB 1423</strain>
    </source>
</reference>
<comment type="caution">
    <text evidence="1">The sequence shown here is derived from an EMBL/GenBank/DDBJ whole genome shotgun (WGS) entry which is preliminary data.</text>
</comment>
<dbReference type="SUPFAM" id="SSF52799">
    <property type="entry name" value="(Phosphotyrosine protein) phosphatases II"/>
    <property type="match status" value="1"/>
</dbReference>
<proteinExistence type="predicted"/>
<keyword evidence="2" id="KW-1185">Reference proteome</keyword>
<dbReference type="InterPro" id="IPR004861">
    <property type="entry name" value="Siw14-like"/>
</dbReference>
<dbReference type="PANTHER" id="PTHR31126:SF14">
    <property type="entry name" value="TYROSINE-PROTEIN PHOSPHATASE OCA6-RELATED"/>
    <property type="match status" value="1"/>
</dbReference>
<name>A0A9P0QLR5_9ASCO</name>
<dbReference type="Gene3D" id="3.90.190.10">
    <property type="entry name" value="Protein tyrosine phosphatase superfamily"/>
    <property type="match status" value="1"/>
</dbReference>
<protein>
    <submittedName>
        <fullName evidence="1">Tyrosine-protein phosphatase Oca6p</fullName>
    </submittedName>
</protein>
<dbReference type="CDD" id="cd17663">
    <property type="entry name" value="PFA-DSP_Oca6"/>
    <property type="match status" value="1"/>
</dbReference>
<dbReference type="AlphaFoldDB" id="A0A9P0QLR5"/>
<organism evidence="1 2">
    <name type="scientific">[Candida] railenensis</name>
    <dbReference type="NCBI Taxonomy" id="45579"/>
    <lineage>
        <taxon>Eukaryota</taxon>
        <taxon>Fungi</taxon>
        <taxon>Dikarya</taxon>
        <taxon>Ascomycota</taxon>
        <taxon>Saccharomycotina</taxon>
        <taxon>Pichiomycetes</taxon>
        <taxon>Debaryomycetaceae</taxon>
        <taxon>Kurtzmaniella</taxon>
    </lineage>
</organism>
<dbReference type="EMBL" id="CAKXYY010000003">
    <property type="protein sequence ID" value="CAH2351511.1"/>
    <property type="molecule type" value="Genomic_DNA"/>
</dbReference>
<evidence type="ECO:0000313" key="2">
    <source>
        <dbReference type="Proteomes" id="UP000837801"/>
    </source>
</evidence>
<dbReference type="OrthoDB" id="6375174at2759"/>
<dbReference type="Proteomes" id="UP000837801">
    <property type="component" value="Unassembled WGS sequence"/>
</dbReference>
<dbReference type="InterPro" id="IPR029021">
    <property type="entry name" value="Prot-tyrosine_phosphatase-like"/>
</dbReference>
<sequence>MCNNMTYLIPDPLIPPLKFNSIQSNLYRGAYPREINYPFLLTLKLKTIISLTPEPITEETDSQLFEFAHNNGINLVHLECTKSGKGKKRGVPLEYGVIVEALQYFIHSENSPIYIHCFNGGQVTSLVVACLRKLQFWSSITIFNEFINFTSNITVNDRSFVEGFKADIHVNQETKVDWLWMGMSRGVVGNHPNIRVIEQQKAERIL</sequence>
<dbReference type="GO" id="GO:0016791">
    <property type="term" value="F:phosphatase activity"/>
    <property type="evidence" value="ECO:0007669"/>
    <property type="project" value="TreeGrafter"/>
</dbReference>
<accession>A0A9P0QLR5</accession>
<dbReference type="Pfam" id="PF03162">
    <property type="entry name" value="Y_phosphatase2"/>
    <property type="match status" value="1"/>
</dbReference>
<dbReference type="FunFam" id="3.90.190.10:FF:000084">
    <property type="entry name" value="Tyrosine phospatase-like protein"/>
    <property type="match status" value="1"/>
</dbReference>
<evidence type="ECO:0000313" key="1">
    <source>
        <dbReference type="EMBL" id="CAH2351511.1"/>
    </source>
</evidence>
<dbReference type="PANTHER" id="PTHR31126">
    <property type="entry name" value="TYROSINE-PROTEIN PHOSPHATASE"/>
    <property type="match status" value="1"/>
</dbReference>